<protein>
    <submittedName>
        <fullName evidence="2">Nucleotidyltransferase</fullName>
    </submittedName>
</protein>
<dbReference type="OrthoDB" id="9808443at2"/>
<sequence>MAVKDMAASVLTRLKNQAKETGLTYQMCLQLFCQEEFLRKLEASGYSENFILKGGMYLYIMTEFESRPTRDIDFMIRWISNDMENMIQIMKKICTANTGNDFIRLEMLSSENITEEKEYHGVRTKFRAYIKNVKIPFSIDVGVDDVIVPGAVKRTVHTRLEGFHSPTIYTYSLESTIAEKFDAIVKRMEATSRMKDFFDIYYLSGVFDFEGRKLQEAISCTLDHRGTIYKSNSFDRIKSFKNNTLMINLWNNYQSGTKENKPDFHVVIEQLEKFLEPIFHAVIEEKEWFYTWDSSVQKWIPCSEKL</sequence>
<comment type="caution">
    <text evidence="1">The sequence shown here is derived from an EMBL/GenBank/DDBJ whole genome shotgun (WGS) entry which is preliminary data.</text>
</comment>
<dbReference type="Proteomes" id="UP000094067">
    <property type="component" value="Unassembled WGS sequence"/>
</dbReference>
<dbReference type="GO" id="GO:0016740">
    <property type="term" value="F:transferase activity"/>
    <property type="evidence" value="ECO:0007669"/>
    <property type="project" value="UniProtKB-KW"/>
</dbReference>
<dbReference type="PATRIC" id="fig|1432052.4.peg.1804"/>
<evidence type="ECO:0000313" key="2">
    <source>
        <dbReference type="EMBL" id="ODR33632.1"/>
    </source>
</evidence>
<reference evidence="1 4" key="1">
    <citation type="submission" date="2016-07" db="EMBL/GenBank/DDBJ databases">
        <title>Characterization of isolates of Eisenbergiella tayi derived from blood cultures, using whole genome sequencing.</title>
        <authorList>
            <person name="Burdz T."/>
            <person name="Wiebe D."/>
            <person name="Huynh C."/>
            <person name="Bernard K."/>
        </authorList>
    </citation>
    <scope>NUCLEOTIDE SEQUENCE [LARGE SCALE GENOMIC DNA]</scope>
    <source>
        <strain evidence="1 4">NML 110608</strain>
    </source>
</reference>
<keyword evidence="6" id="KW-1185">Reference proteome</keyword>
<evidence type="ECO:0000313" key="6">
    <source>
        <dbReference type="Proteomes" id="UP000094869"/>
    </source>
</evidence>
<keyword evidence="2" id="KW-0808">Transferase</keyword>
<dbReference type="EMBL" id="MEHA01000059">
    <property type="protein sequence ID" value="ODR33632.1"/>
    <property type="molecule type" value="Genomic_DNA"/>
</dbReference>
<gene>
    <name evidence="2" type="ORF">BEI59_36400</name>
    <name evidence="1" type="ORF">BEI61_01612</name>
    <name evidence="3" type="ORF">BEI63_11000</name>
</gene>
<dbReference type="Proteomes" id="UP000094869">
    <property type="component" value="Unassembled WGS sequence"/>
</dbReference>
<reference evidence="2 5" key="3">
    <citation type="submission" date="2016-08" db="EMBL/GenBank/DDBJ databases">
        <authorList>
            <person name="Seilhamer J.J."/>
        </authorList>
    </citation>
    <scope>NUCLEOTIDE SEQUENCE [LARGE SCALE GENOMIC DNA]</scope>
    <source>
        <strain evidence="2 5">NML150140-1</strain>
    </source>
</reference>
<dbReference type="AlphaFoldDB" id="A0A1E3AAE5"/>
<evidence type="ECO:0000313" key="5">
    <source>
        <dbReference type="Proteomes" id="UP000094271"/>
    </source>
</evidence>
<dbReference type="EMBL" id="MEHD01000021">
    <property type="protein sequence ID" value="ODR57626.1"/>
    <property type="molecule type" value="Genomic_DNA"/>
</dbReference>
<dbReference type="InterPro" id="IPR014942">
    <property type="entry name" value="AbiEii"/>
</dbReference>
<evidence type="ECO:0000313" key="1">
    <source>
        <dbReference type="EMBL" id="ODM05723.1"/>
    </source>
</evidence>
<name>A0A1E3AAE5_9FIRM</name>
<evidence type="ECO:0000313" key="4">
    <source>
        <dbReference type="Proteomes" id="UP000094067"/>
    </source>
</evidence>
<evidence type="ECO:0000313" key="3">
    <source>
        <dbReference type="EMBL" id="ODR57626.1"/>
    </source>
</evidence>
<dbReference type="Proteomes" id="UP000094271">
    <property type="component" value="Unassembled WGS sequence"/>
</dbReference>
<reference evidence="3 6" key="2">
    <citation type="submission" date="2016-08" db="EMBL/GenBank/DDBJ databases">
        <title>Characterization of Isolates of Eisenbergiella tayi Derived from Blood Cultures, Using Whole Genome Sequencing.</title>
        <authorList>
            <person name="Bernier A.-M."/>
            <person name="Burdz T."/>
            <person name="Wiebe D."/>
            <person name="Bernard K."/>
        </authorList>
    </citation>
    <scope>NUCLEOTIDE SEQUENCE [LARGE SCALE GENOMIC DNA]</scope>
    <source>
        <strain evidence="3 6">NML120146</strain>
    </source>
</reference>
<organism evidence="1 4">
    <name type="scientific">Eisenbergiella tayi</name>
    <dbReference type="NCBI Taxonomy" id="1432052"/>
    <lineage>
        <taxon>Bacteria</taxon>
        <taxon>Bacillati</taxon>
        <taxon>Bacillota</taxon>
        <taxon>Clostridia</taxon>
        <taxon>Lachnospirales</taxon>
        <taxon>Lachnospiraceae</taxon>
        <taxon>Eisenbergiella</taxon>
    </lineage>
</organism>
<accession>A0A1E3AAE5</accession>
<dbReference type="Pfam" id="PF08843">
    <property type="entry name" value="AbiEii"/>
    <property type="match status" value="1"/>
</dbReference>
<proteinExistence type="predicted"/>
<dbReference type="RefSeq" id="WP_069151908.1">
    <property type="nucleotide sequence ID" value="NZ_DAWDRA010000213.1"/>
</dbReference>
<dbReference type="EMBL" id="MCGH01000002">
    <property type="protein sequence ID" value="ODM05723.1"/>
    <property type="molecule type" value="Genomic_DNA"/>
</dbReference>
<dbReference type="Gene3D" id="3.10.450.620">
    <property type="entry name" value="JHP933, nucleotidyltransferase-like core domain"/>
    <property type="match status" value="1"/>
</dbReference>